<evidence type="ECO:0000256" key="3">
    <source>
        <dbReference type="ARBA" id="ARBA00022857"/>
    </source>
</evidence>
<keyword evidence="2 6" id="KW-0418">Kinase</keyword>
<dbReference type="GO" id="GO:0019674">
    <property type="term" value="P:NAD+ metabolic process"/>
    <property type="evidence" value="ECO:0007669"/>
    <property type="project" value="InterPro"/>
</dbReference>
<dbReference type="GO" id="GO:0006741">
    <property type="term" value="P:NADP+ biosynthetic process"/>
    <property type="evidence" value="ECO:0007669"/>
    <property type="project" value="UniProtKB-UniRule"/>
</dbReference>
<dbReference type="Pfam" id="PF01513">
    <property type="entry name" value="NAD_kinase"/>
    <property type="match status" value="1"/>
</dbReference>
<evidence type="ECO:0000256" key="4">
    <source>
        <dbReference type="ARBA" id="ARBA00023027"/>
    </source>
</evidence>
<accession>D6SR76</accession>
<comment type="caution">
    <text evidence="7">The sequence shown here is derived from an EMBL/GenBank/DDBJ whole genome shotgun (WGS) entry which is preliminary data.</text>
</comment>
<dbReference type="HAMAP" id="MF_00361">
    <property type="entry name" value="NAD_kinase"/>
    <property type="match status" value="1"/>
</dbReference>
<dbReference type="GO" id="GO:0003951">
    <property type="term" value="F:NAD+ kinase activity"/>
    <property type="evidence" value="ECO:0007669"/>
    <property type="project" value="UniProtKB-UniRule"/>
</dbReference>
<dbReference type="InterPro" id="IPR017437">
    <property type="entry name" value="ATP-NAD_kinase_PpnK-typ_C"/>
</dbReference>
<evidence type="ECO:0000256" key="6">
    <source>
        <dbReference type="HAMAP-Rule" id="MF_00361"/>
    </source>
</evidence>
<evidence type="ECO:0000256" key="1">
    <source>
        <dbReference type="ARBA" id="ARBA00022679"/>
    </source>
</evidence>
<dbReference type="GO" id="GO:0005524">
    <property type="term" value="F:ATP binding"/>
    <property type="evidence" value="ECO:0007669"/>
    <property type="project" value="UniProtKB-KW"/>
</dbReference>
<dbReference type="EMBL" id="ACJN02000003">
    <property type="protein sequence ID" value="EFI33192.1"/>
    <property type="molecule type" value="Genomic_DNA"/>
</dbReference>
<feature type="binding site" evidence="6">
    <location>
        <position position="165"/>
    </location>
    <ligand>
        <name>NAD(+)</name>
        <dbReference type="ChEBI" id="CHEBI:57540"/>
    </ligand>
</feature>
<evidence type="ECO:0000256" key="5">
    <source>
        <dbReference type="ARBA" id="ARBA00047925"/>
    </source>
</evidence>
<dbReference type="Gene3D" id="3.40.50.10330">
    <property type="entry name" value="Probable inorganic polyphosphate/atp-NAD kinase, domain 1"/>
    <property type="match status" value="1"/>
</dbReference>
<evidence type="ECO:0000313" key="7">
    <source>
        <dbReference type="EMBL" id="EFI33192.1"/>
    </source>
</evidence>
<dbReference type="EC" id="2.7.1.23" evidence="6"/>
<feature type="binding site" evidence="6">
    <location>
        <begin position="63"/>
        <end position="64"/>
    </location>
    <ligand>
        <name>NAD(+)</name>
        <dbReference type="ChEBI" id="CHEBI:57540"/>
    </ligand>
</feature>
<dbReference type="GO" id="GO:0005737">
    <property type="term" value="C:cytoplasm"/>
    <property type="evidence" value="ECO:0007669"/>
    <property type="project" value="UniProtKB-SubCell"/>
</dbReference>
<keyword evidence="6" id="KW-0547">Nucleotide-binding</keyword>
<keyword evidence="6" id="KW-0963">Cytoplasm</keyword>
<sequence>MSIDKILLATKMESRGARNMAQEIMAWMEKRNCSSCMAAFPYEKDMEDLPWNTPDLILVLGGDGTMLSVVRTLLDWQVPFLGINLGKVGFLAEVSPLTWKEQLSMVLESGGRISRRMLLEYSIFRGGRKRDTGVAVNELVVSRGELARIISLDLESSQGALESIRADGLIVSTPTGSTAYCISAGGPLVHPEMQAMILTPVCVFLHDFKPMVMPASESILLRIGNSTQEAYLTVDGQTGFVLKPGDELRVKRYHVDLQLLMCRDEGFINKLRYKKFFIRG</sequence>
<feature type="binding site" evidence="6">
    <location>
        <begin position="178"/>
        <end position="183"/>
    </location>
    <ligand>
        <name>NAD(+)</name>
        <dbReference type="ChEBI" id="CHEBI:57540"/>
    </ligand>
</feature>
<gene>
    <name evidence="6" type="primary">nadK</name>
    <name evidence="7" type="ORF">Dthio_PD0518</name>
</gene>
<dbReference type="GO" id="GO:0051287">
    <property type="term" value="F:NAD binding"/>
    <property type="evidence" value="ECO:0007669"/>
    <property type="project" value="UniProtKB-ARBA"/>
</dbReference>
<protein>
    <recommendedName>
        <fullName evidence="6">NAD kinase</fullName>
        <ecNumber evidence="6">2.7.1.23</ecNumber>
    </recommendedName>
    <alternativeName>
        <fullName evidence="6">ATP-dependent NAD kinase</fullName>
    </alternativeName>
</protein>
<name>D6SR76_9BACT</name>
<keyword evidence="4 6" id="KW-0520">NAD</keyword>
<keyword evidence="1 6" id="KW-0808">Transferase</keyword>
<dbReference type="PANTHER" id="PTHR20275:SF0">
    <property type="entry name" value="NAD KINASE"/>
    <property type="match status" value="1"/>
</dbReference>
<dbReference type="OrthoDB" id="9774737at2"/>
<dbReference type="InterPro" id="IPR016064">
    <property type="entry name" value="NAD/diacylglycerol_kinase_sf"/>
</dbReference>
<keyword evidence="6" id="KW-0067">ATP-binding</keyword>
<dbReference type="Gene3D" id="2.60.200.30">
    <property type="entry name" value="Probable inorganic polyphosphate/atp-NAD kinase, domain 2"/>
    <property type="match status" value="1"/>
</dbReference>
<feature type="active site" description="Proton acceptor" evidence="6">
    <location>
        <position position="63"/>
    </location>
</feature>
<comment type="cofactor">
    <cofactor evidence="6">
        <name>a divalent metal cation</name>
        <dbReference type="ChEBI" id="CHEBI:60240"/>
    </cofactor>
</comment>
<proteinExistence type="inferred from homology"/>
<organism evidence="7 8">
    <name type="scientific">Desulfonatronospira thiodismutans ASO3-1</name>
    <dbReference type="NCBI Taxonomy" id="555779"/>
    <lineage>
        <taxon>Bacteria</taxon>
        <taxon>Pseudomonadati</taxon>
        <taxon>Thermodesulfobacteriota</taxon>
        <taxon>Desulfovibrionia</taxon>
        <taxon>Desulfovibrionales</taxon>
        <taxon>Desulfonatronovibrionaceae</taxon>
        <taxon>Desulfonatronospira</taxon>
    </lineage>
</organism>
<evidence type="ECO:0000256" key="2">
    <source>
        <dbReference type="ARBA" id="ARBA00022777"/>
    </source>
</evidence>
<keyword evidence="8" id="KW-1185">Reference proteome</keyword>
<dbReference type="eggNOG" id="COG0061">
    <property type="taxonomic scope" value="Bacteria"/>
</dbReference>
<feature type="binding site" evidence="6">
    <location>
        <position position="237"/>
    </location>
    <ligand>
        <name>NAD(+)</name>
        <dbReference type="ChEBI" id="CHEBI:57540"/>
    </ligand>
</feature>
<comment type="function">
    <text evidence="6">Involved in the regulation of the intracellular balance of NAD and NADP, and is a key enzyme in the biosynthesis of NADP. Catalyzes specifically the phosphorylation on 2'-hydroxyl of the adenosine moiety of NAD to yield NADP.</text>
</comment>
<comment type="subcellular location">
    <subcellularLocation>
        <location evidence="6">Cytoplasm</location>
    </subcellularLocation>
</comment>
<dbReference type="InterPro" id="IPR017438">
    <property type="entry name" value="ATP-NAD_kinase_N"/>
</dbReference>
<reference evidence="7" key="1">
    <citation type="submission" date="2010-05" db="EMBL/GenBank/DDBJ databases">
        <title>The draft genome of Desulfonatronospira thiodismutans ASO3-1.</title>
        <authorList>
            <consortium name="US DOE Joint Genome Institute (JGI-PGF)"/>
            <person name="Lucas S."/>
            <person name="Copeland A."/>
            <person name="Lapidus A."/>
            <person name="Cheng J.-F."/>
            <person name="Bruce D."/>
            <person name="Goodwin L."/>
            <person name="Pitluck S."/>
            <person name="Chertkov O."/>
            <person name="Brettin T."/>
            <person name="Detter J.C."/>
            <person name="Han C."/>
            <person name="Land M.L."/>
            <person name="Hauser L."/>
            <person name="Kyrpides N."/>
            <person name="Mikhailova N."/>
            <person name="Muyzer G."/>
            <person name="Woyke T."/>
        </authorList>
    </citation>
    <scope>NUCLEOTIDE SEQUENCE [LARGE SCALE GENOMIC DNA]</scope>
    <source>
        <strain evidence="7">ASO3-1</strain>
    </source>
</reference>
<comment type="caution">
    <text evidence="6">Lacks conserved residue(s) required for the propagation of feature annotation.</text>
</comment>
<dbReference type="GO" id="GO:0046872">
    <property type="term" value="F:metal ion binding"/>
    <property type="evidence" value="ECO:0007669"/>
    <property type="project" value="UniProtKB-UniRule"/>
</dbReference>
<dbReference type="AlphaFoldDB" id="D6SR76"/>
<feature type="binding site" evidence="6">
    <location>
        <position position="148"/>
    </location>
    <ligand>
        <name>NAD(+)</name>
        <dbReference type="ChEBI" id="CHEBI:57540"/>
    </ligand>
</feature>
<keyword evidence="3 6" id="KW-0521">NADP</keyword>
<dbReference type="Proteomes" id="UP000005496">
    <property type="component" value="Unassembled WGS sequence"/>
</dbReference>
<dbReference type="InterPro" id="IPR002504">
    <property type="entry name" value="NADK"/>
</dbReference>
<dbReference type="SUPFAM" id="SSF111331">
    <property type="entry name" value="NAD kinase/diacylglycerol kinase-like"/>
    <property type="match status" value="1"/>
</dbReference>
<feature type="binding site" evidence="6">
    <location>
        <position position="167"/>
    </location>
    <ligand>
        <name>NAD(+)</name>
        <dbReference type="ChEBI" id="CHEBI:57540"/>
    </ligand>
</feature>
<comment type="similarity">
    <text evidence="6">Belongs to the NAD kinase family.</text>
</comment>
<evidence type="ECO:0000313" key="8">
    <source>
        <dbReference type="Proteomes" id="UP000005496"/>
    </source>
</evidence>
<comment type="catalytic activity">
    <reaction evidence="5 6">
        <text>NAD(+) + ATP = ADP + NADP(+) + H(+)</text>
        <dbReference type="Rhea" id="RHEA:18629"/>
        <dbReference type="ChEBI" id="CHEBI:15378"/>
        <dbReference type="ChEBI" id="CHEBI:30616"/>
        <dbReference type="ChEBI" id="CHEBI:57540"/>
        <dbReference type="ChEBI" id="CHEBI:58349"/>
        <dbReference type="ChEBI" id="CHEBI:456216"/>
        <dbReference type="EC" id="2.7.1.23"/>
    </reaction>
</comment>
<dbReference type="PANTHER" id="PTHR20275">
    <property type="entry name" value="NAD KINASE"/>
    <property type="match status" value="1"/>
</dbReference>
<feature type="binding site" evidence="6">
    <location>
        <begin position="137"/>
        <end position="138"/>
    </location>
    <ligand>
        <name>NAD(+)</name>
        <dbReference type="ChEBI" id="CHEBI:57540"/>
    </ligand>
</feature>
<dbReference type="Pfam" id="PF20143">
    <property type="entry name" value="NAD_kinase_C"/>
    <property type="match status" value="1"/>
</dbReference>